<feature type="transmembrane region" description="Helical" evidence="4">
    <location>
        <begin position="284"/>
        <end position="304"/>
    </location>
</feature>
<gene>
    <name evidence="5" type="ORF">H663_008280</name>
</gene>
<organism evidence="5 6">
    <name type="scientific">Limnohabitans planktonicus II-D5</name>
    <dbReference type="NCBI Taxonomy" id="1293045"/>
    <lineage>
        <taxon>Bacteria</taxon>
        <taxon>Pseudomonadati</taxon>
        <taxon>Pseudomonadota</taxon>
        <taxon>Betaproteobacteria</taxon>
        <taxon>Burkholderiales</taxon>
        <taxon>Comamonadaceae</taxon>
        <taxon>Limnohabitans</taxon>
    </lineage>
</organism>
<evidence type="ECO:0000256" key="3">
    <source>
        <dbReference type="ARBA" id="ARBA00023136"/>
    </source>
</evidence>
<dbReference type="SUPFAM" id="SSF103473">
    <property type="entry name" value="MFS general substrate transporter"/>
    <property type="match status" value="1"/>
</dbReference>
<dbReference type="Pfam" id="PF07690">
    <property type="entry name" value="MFS_1"/>
    <property type="match status" value="1"/>
</dbReference>
<feature type="transmembrane region" description="Helical" evidence="4">
    <location>
        <begin position="375"/>
        <end position="395"/>
    </location>
</feature>
<dbReference type="AlphaFoldDB" id="A0A2T7UF94"/>
<keyword evidence="1 4" id="KW-0812">Transmembrane</keyword>
<sequence length="403" mass="42595">MAVAFIVLAQCLSTSLWFSPSGVADSLMRDWQLSAAAFSWLLAATQLGFIAGTLAFAFSGAADRFQPTRIFGVCSLLGALANAAVTWGVTDYGLFWSLRFVVGMCLAGIYPLGMKMLVQRVGSKPAAALGWLVGMLTLGTAMPHGLRALGQSLPWPEVLLGSSVLALVGAVLVGWMGQAPKQQTSLTEPTAPPAAAVRLNTQALRAVIAVRGFRASALGYFGHMWELYAFWSVLPWLSLPIARALTEPGESLASSVAWISFAVIGIGFFGCVLGGLWSRRVGSAKVAASALAASGLMCVGYPFIPDTWPLVQLGALLFWGVCVVADSPQFSAMSSHYAAPQWLGSALVLQNGVGFLITVLSILLLGWAVQKWGSMALWLLAPGPVLGLWALRPLLTPDLERSP</sequence>
<dbReference type="GO" id="GO:0022857">
    <property type="term" value="F:transmembrane transporter activity"/>
    <property type="evidence" value="ECO:0007669"/>
    <property type="project" value="InterPro"/>
</dbReference>
<feature type="transmembrane region" description="Helical" evidence="4">
    <location>
        <begin position="257"/>
        <end position="277"/>
    </location>
</feature>
<feature type="transmembrane region" description="Helical" evidence="4">
    <location>
        <begin position="342"/>
        <end position="369"/>
    </location>
</feature>
<accession>A0A2T7UF94</accession>
<dbReference type="Gene3D" id="1.20.1250.20">
    <property type="entry name" value="MFS general substrate transporter like domains"/>
    <property type="match status" value="1"/>
</dbReference>
<keyword evidence="6" id="KW-1185">Reference proteome</keyword>
<dbReference type="OrthoDB" id="9781976at2"/>
<feature type="transmembrane region" description="Helical" evidence="4">
    <location>
        <begin position="70"/>
        <end position="89"/>
    </location>
</feature>
<dbReference type="PANTHER" id="PTHR23521">
    <property type="entry name" value="TRANSPORTER MFS SUPERFAMILY"/>
    <property type="match status" value="1"/>
</dbReference>
<feature type="transmembrane region" description="Helical" evidence="4">
    <location>
        <begin position="158"/>
        <end position="177"/>
    </location>
</feature>
<keyword evidence="2 4" id="KW-1133">Transmembrane helix</keyword>
<comment type="caution">
    <text evidence="5">The sequence shown here is derived from an EMBL/GenBank/DDBJ whole genome shotgun (WGS) entry which is preliminary data.</text>
</comment>
<dbReference type="GO" id="GO:0005886">
    <property type="term" value="C:plasma membrane"/>
    <property type="evidence" value="ECO:0007669"/>
    <property type="project" value="TreeGrafter"/>
</dbReference>
<protein>
    <submittedName>
        <fullName evidence="5">MFS transporter</fullName>
    </submittedName>
</protein>
<dbReference type="STRING" id="1293045.H663_14425"/>
<evidence type="ECO:0000313" key="6">
    <source>
        <dbReference type="Proteomes" id="UP000037507"/>
    </source>
</evidence>
<name>A0A2T7UF94_9BURK</name>
<reference evidence="5" key="1">
    <citation type="submission" date="2017-04" db="EMBL/GenBank/DDBJ databases">
        <title>Unexpected and diverse lifestyles within the genus Limnohabitans.</title>
        <authorList>
            <person name="Kasalicky V."/>
            <person name="Mehrshad M."/>
            <person name="Andrei S.-A."/>
            <person name="Salcher M."/>
            <person name="Kratochvilova H."/>
            <person name="Simek K."/>
            <person name="Ghai R."/>
        </authorList>
    </citation>
    <scope>NUCLEOTIDE SEQUENCE [LARGE SCALE GENOMIC DNA]</scope>
    <source>
        <strain evidence="5">II-D5</strain>
    </source>
</reference>
<evidence type="ECO:0000256" key="2">
    <source>
        <dbReference type="ARBA" id="ARBA00022989"/>
    </source>
</evidence>
<proteinExistence type="predicted"/>
<dbReference type="PANTHER" id="PTHR23521:SF3">
    <property type="entry name" value="MFS TRANSPORTER"/>
    <property type="match status" value="1"/>
</dbReference>
<feature type="transmembrane region" description="Helical" evidence="4">
    <location>
        <begin position="217"/>
        <end position="237"/>
    </location>
</feature>
<keyword evidence="3 4" id="KW-0472">Membrane</keyword>
<dbReference type="EMBL" id="LFYT02000007">
    <property type="protein sequence ID" value="PVE43278.1"/>
    <property type="molecule type" value="Genomic_DNA"/>
</dbReference>
<feature type="transmembrane region" description="Helical" evidence="4">
    <location>
        <begin position="34"/>
        <end position="58"/>
    </location>
</feature>
<dbReference type="InterPro" id="IPR011701">
    <property type="entry name" value="MFS"/>
</dbReference>
<evidence type="ECO:0000313" key="5">
    <source>
        <dbReference type="EMBL" id="PVE43278.1"/>
    </source>
</evidence>
<feature type="transmembrane region" description="Helical" evidence="4">
    <location>
        <begin position="95"/>
        <end position="114"/>
    </location>
</feature>
<feature type="transmembrane region" description="Helical" evidence="4">
    <location>
        <begin position="126"/>
        <end position="146"/>
    </location>
</feature>
<evidence type="ECO:0000256" key="1">
    <source>
        <dbReference type="ARBA" id="ARBA00022692"/>
    </source>
</evidence>
<dbReference type="Proteomes" id="UP000037507">
    <property type="component" value="Unassembled WGS sequence"/>
</dbReference>
<dbReference type="InterPro" id="IPR036259">
    <property type="entry name" value="MFS_trans_sf"/>
</dbReference>
<evidence type="ECO:0000256" key="4">
    <source>
        <dbReference type="SAM" id="Phobius"/>
    </source>
</evidence>